<evidence type="ECO:0000313" key="9">
    <source>
        <dbReference type="EMBL" id="TFH68487.1"/>
    </source>
</evidence>
<dbReference type="OrthoDB" id="9796421at2"/>
<dbReference type="PANTHER" id="PTHR33751:SF9">
    <property type="entry name" value="CYTOCHROME C4"/>
    <property type="match status" value="1"/>
</dbReference>
<protein>
    <submittedName>
        <fullName evidence="9">Cytochrome c</fullName>
    </submittedName>
</protein>
<evidence type="ECO:0000313" key="10">
    <source>
        <dbReference type="Proteomes" id="UP000298133"/>
    </source>
</evidence>
<evidence type="ECO:0000256" key="7">
    <source>
        <dbReference type="SAM" id="SignalP"/>
    </source>
</evidence>
<feature type="signal peptide" evidence="7">
    <location>
        <begin position="1"/>
        <end position="26"/>
    </location>
</feature>
<keyword evidence="10" id="KW-1185">Reference proteome</keyword>
<gene>
    <name evidence="9" type="ORF">E3W66_00550</name>
</gene>
<evidence type="ECO:0000259" key="8">
    <source>
        <dbReference type="PROSITE" id="PS51007"/>
    </source>
</evidence>
<keyword evidence="3 6" id="KW-0479">Metal-binding</keyword>
<evidence type="ECO:0000256" key="2">
    <source>
        <dbReference type="ARBA" id="ARBA00022617"/>
    </source>
</evidence>
<keyword evidence="7" id="KW-0732">Signal</keyword>
<dbReference type="Proteomes" id="UP000298133">
    <property type="component" value="Unassembled WGS sequence"/>
</dbReference>
<evidence type="ECO:0000256" key="6">
    <source>
        <dbReference type="PROSITE-ProRule" id="PRU00433"/>
    </source>
</evidence>
<reference evidence="9 10" key="1">
    <citation type="submission" date="2019-03" db="EMBL/GenBank/DDBJ databases">
        <title>Draft genome of Gammaproteobacteria bacterium LSUCC0057, a member of the SAR92 clade.</title>
        <authorList>
            <person name="Lanclos V.C."/>
            <person name="Doiron C."/>
            <person name="Henson M.W."/>
            <person name="Thrash J.C."/>
        </authorList>
    </citation>
    <scope>NUCLEOTIDE SEQUENCE [LARGE SCALE GENOMIC DNA]</scope>
    <source>
        <strain evidence="9 10">LSUCC0057</strain>
    </source>
</reference>
<proteinExistence type="predicted"/>
<comment type="caution">
    <text evidence="9">The sequence shown here is derived from an EMBL/GenBank/DDBJ whole genome shotgun (WGS) entry which is preliminary data.</text>
</comment>
<keyword evidence="4" id="KW-0249">Electron transport</keyword>
<dbReference type="InterPro" id="IPR009056">
    <property type="entry name" value="Cyt_c-like_dom"/>
</dbReference>
<accession>A0A4Y8UKZ8</accession>
<dbReference type="EMBL" id="SPIA01000001">
    <property type="protein sequence ID" value="TFH68487.1"/>
    <property type="molecule type" value="Genomic_DNA"/>
</dbReference>
<dbReference type="PROSITE" id="PS51007">
    <property type="entry name" value="CYTC"/>
    <property type="match status" value="1"/>
</dbReference>
<dbReference type="InterPro" id="IPR050597">
    <property type="entry name" value="Cytochrome_c_Oxidase_Subunit"/>
</dbReference>
<organism evidence="9 10">
    <name type="scientific">Gammaproteobacteria bacterium LSUCC0057</name>
    <dbReference type="NCBI Taxonomy" id="2559237"/>
    <lineage>
        <taxon>Bacteria</taxon>
        <taxon>Pseudomonadati</taxon>
        <taxon>Pseudomonadota</taxon>
        <taxon>Gammaproteobacteria</taxon>
        <taxon>Cellvibrionales</taxon>
        <taxon>Porticoccaceae</taxon>
        <taxon>SAR92 clade</taxon>
    </lineage>
</organism>
<evidence type="ECO:0000256" key="4">
    <source>
        <dbReference type="ARBA" id="ARBA00022982"/>
    </source>
</evidence>
<keyword evidence="5 6" id="KW-0408">Iron</keyword>
<sequence>MLNLLKTTTAALALTAAAVIASPAIAGDAAAGKAKAMMCAGCHGPAGISNNNMWPNLAGQKEGYLASALRDYRSGARNNAMMSGMAKALSDADIANLAAYFSSLK</sequence>
<evidence type="ECO:0000256" key="3">
    <source>
        <dbReference type="ARBA" id="ARBA00022723"/>
    </source>
</evidence>
<dbReference type="GO" id="GO:0009055">
    <property type="term" value="F:electron transfer activity"/>
    <property type="evidence" value="ECO:0007669"/>
    <property type="project" value="InterPro"/>
</dbReference>
<dbReference type="Gene3D" id="1.10.760.10">
    <property type="entry name" value="Cytochrome c-like domain"/>
    <property type="match status" value="1"/>
</dbReference>
<dbReference type="InterPro" id="IPR036909">
    <property type="entry name" value="Cyt_c-like_dom_sf"/>
</dbReference>
<name>A0A4Y8UKZ8_9GAMM</name>
<keyword evidence="2 6" id="KW-0349">Heme</keyword>
<dbReference type="GO" id="GO:0046872">
    <property type="term" value="F:metal ion binding"/>
    <property type="evidence" value="ECO:0007669"/>
    <property type="project" value="UniProtKB-KW"/>
</dbReference>
<dbReference type="Pfam" id="PF00034">
    <property type="entry name" value="Cytochrom_C"/>
    <property type="match status" value="1"/>
</dbReference>
<dbReference type="PANTHER" id="PTHR33751">
    <property type="entry name" value="CBB3-TYPE CYTOCHROME C OXIDASE SUBUNIT FIXP"/>
    <property type="match status" value="1"/>
</dbReference>
<keyword evidence="1" id="KW-0813">Transport</keyword>
<dbReference type="SUPFAM" id="SSF46626">
    <property type="entry name" value="Cytochrome c"/>
    <property type="match status" value="1"/>
</dbReference>
<feature type="chain" id="PRO_5021262480" evidence="7">
    <location>
        <begin position="27"/>
        <end position="105"/>
    </location>
</feature>
<dbReference type="AlphaFoldDB" id="A0A4Y8UKZ8"/>
<evidence type="ECO:0000256" key="1">
    <source>
        <dbReference type="ARBA" id="ARBA00022448"/>
    </source>
</evidence>
<feature type="domain" description="Cytochrome c" evidence="8">
    <location>
        <begin position="27"/>
        <end position="105"/>
    </location>
</feature>
<evidence type="ECO:0000256" key="5">
    <source>
        <dbReference type="ARBA" id="ARBA00023004"/>
    </source>
</evidence>
<dbReference type="GO" id="GO:0020037">
    <property type="term" value="F:heme binding"/>
    <property type="evidence" value="ECO:0007669"/>
    <property type="project" value="InterPro"/>
</dbReference>